<evidence type="ECO:0000313" key="12">
    <source>
        <dbReference type="Proteomes" id="UP000013220"/>
    </source>
</evidence>
<comment type="function">
    <text evidence="9">DNA ligase that catalyzes the formation of phosphodiester linkages between 5'-phosphoryl and 3'-hydroxyl groups in double-stranded DNA using NAD as a coenzyme and as the energy source for the reaction. It is essential for DNA replication and repair of damaged DNA.</text>
</comment>
<dbReference type="SMART" id="SM00532">
    <property type="entry name" value="LIGANc"/>
    <property type="match status" value="1"/>
</dbReference>
<dbReference type="SUPFAM" id="SSF47781">
    <property type="entry name" value="RuvA domain 2-like"/>
    <property type="match status" value="1"/>
</dbReference>
<keyword evidence="5 9" id="KW-0862">Zinc</keyword>
<evidence type="ECO:0000256" key="9">
    <source>
        <dbReference type="HAMAP-Rule" id="MF_01588"/>
    </source>
</evidence>
<feature type="binding site" evidence="9">
    <location>
        <position position="428"/>
    </location>
    <ligand>
        <name>Zn(2+)</name>
        <dbReference type="ChEBI" id="CHEBI:29105"/>
    </ligand>
</feature>
<dbReference type="PIRSF" id="PIRSF001604">
    <property type="entry name" value="LigA"/>
    <property type="match status" value="1"/>
</dbReference>
<evidence type="ECO:0000256" key="4">
    <source>
        <dbReference type="ARBA" id="ARBA00022763"/>
    </source>
</evidence>
<dbReference type="CDD" id="cd00114">
    <property type="entry name" value="LIGANc"/>
    <property type="match status" value="1"/>
</dbReference>
<feature type="binding site" evidence="9">
    <location>
        <position position="146"/>
    </location>
    <ligand>
        <name>NAD(+)</name>
        <dbReference type="ChEBI" id="CHEBI:57540"/>
    </ligand>
</feature>
<protein>
    <recommendedName>
        <fullName evidence="9">DNA ligase</fullName>
        <ecNumber evidence="9">6.5.1.2</ecNumber>
    </recommendedName>
    <alternativeName>
        <fullName evidence="9">Polydeoxyribonucleotide synthase [NAD(+)]</fullName>
    </alternativeName>
</protein>
<keyword evidence="7 9" id="KW-0234">DNA repair</keyword>
<feature type="binding site" evidence="9">
    <location>
        <position position="413"/>
    </location>
    <ligand>
        <name>Zn(2+)</name>
        <dbReference type="ChEBI" id="CHEBI:29105"/>
    </ligand>
</feature>
<evidence type="ECO:0000256" key="3">
    <source>
        <dbReference type="ARBA" id="ARBA00022723"/>
    </source>
</evidence>
<dbReference type="InterPro" id="IPR004149">
    <property type="entry name" value="Znf_DNAligase_C4"/>
</dbReference>
<evidence type="ECO:0000256" key="5">
    <source>
        <dbReference type="ARBA" id="ARBA00022833"/>
    </source>
</evidence>
<dbReference type="InterPro" id="IPR041663">
    <property type="entry name" value="DisA/LigA_HHH"/>
</dbReference>
<dbReference type="SUPFAM" id="SSF52113">
    <property type="entry name" value="BRCT domain"/>
    <property type="match status" value="1"/>
</dbReference>
<feature type="binding site" evidence="9">
    <location>
        <begin position="41"/>
        <end position="45"/>
    </location>
    <ligand>
        <name>NAD(+)</name>
        <dbReference type="ChEBI" id="CHEBI:57540"/>
    </ligand>
</feature>
<comment type="catalytic activity">
    <reaction evidence="8 9">
        <text>NAD(+) + (deoxyribonucleotide)n-3'-hydroxyl + 5'-phospho-(deoxyribonucleotide)m = (deoxyribonucleotide)n+m + AMP + beta-nicotinamide D-nucleotide.</text>
        <dbReference type="EC" id="6.5.1.2"/>
    </reaction>
</comment>
<dbReference type="InterPro" id="IPR013840">
    <property type="entry name" value="DNAligase_N"/>
</dbReference>
<dbReference type="InterPro" id="IPR036420">
    <property type="entry name" value="BRCT_dom_sf"/>
</dbReference>
<dbReference type="GO" id="GO:0005829">
    <property type="term" value="C:cytosol"/>
    <property type="evidence" value="ECO:0007669"/>
    <property type="project" value="TreeGrafter"/>
</dbReference>
<keyword evidence="1 9" id="KW-0436">Ligase</keyword>
<dbReference type="InterPro" id="IPR010994">
    <property type="entry name" value="RuvA_2-like"/>
</dbReference>
<keyword evidence="9" id="KW-0460">Magnesium</keyword>
<feature type="binding site" evidence="9">
    <location>
        <position position="295"/>
    </location>
    <ligand>
        <name>NAD(+)</name>
        <dbReference type="ChEBI" id="CHEBI:57540"/>
    </ligand>
</feature>
<keyword evidence="6 9" id="KW-0520">NAD</keyword>
<feature type="binding site" evidence="9">
    <location>
        <position position="319"/>
    </location>
    <ligand>
        <name>NAD(+)</name>
        <dbReference type="ChEBI" id="CHEBI:57540"/>
    </ligand>
</feature>
<dbReference type="Pfam" id="PF00533">
    <property type="entry name" value="BRCT"/>
    <property type="match status" value="1"/>
</dbReference>
<evidence type="ECO:0000256" key="8">
    <source>
        <dbReference type="ARBA" id="ARBA00034005"/>
    </source>
</evidence>
<dbReference type="SMART" id="SM00292">
    <property type="entry name" value="BRCT"/>
    <property type="match status" value="1"/>
</dbReference>
<dbReference type="HAMAP" id="MF_01588">
    <property type="entry name" value="DNA_ligase_A"/>
    <property type="match status" value="1"/>
</dbReference>
<dbReference type="InterPro" id="IPR001357">
    <property type="entry name" value="BRCT_dom"/>
</dbReference>
<feature type="binding site" evidence="9">
    <location>
        <position position="410"/>
    </location>
    <ligand>
        <name>Zn(2+)</name>
        <dbReference type="ChEBI" id="CHEBI:29105"/>
    </ligand>
</feature>
<dbReference type="Proteomes" id="UP000013220">
    <property type="component" value="Unassembled WGS sequence"/>
</dbReference>
<keyword evidence="3 9" id="KW-0479">Metal-binding</keyword>
<proteinExistence type="inferred from homology"/>
<dbReference type="EMBL" id="AORH01000012">
    <property type="protein sequence ID" value="ENY70117.1"/>
    <property type="molecule type" value="Genomic_DNA"/>
</dbReference>
<dbReference type="Gene3D" id="2.40.50.140">
    <property type="entry name" value="Nucleic acid-binding proteins"/>
    <property type="match status" value="1"/>
</dbReference>
<dbReference type="PANTHER" id="PTHR23389:SF9">
    <property type="entry name" value="DNA LIGASE"/>
    <property type="match status" value="1"/>
</dbReference>
<evidence type="ECO:0000259" key="10">
    <source>
        <dbReference type="PROSITE" id="PS50172"/>
    </source>
</evidence>
<dbReference type="AlphaFoldDB" id="N9V452"/>
<dbReference type="CDD" id="cd17748">
    <property type="entry name" value="BRCT_DNA_ligase_like"/>
    <property type="match status" value="1"/>
</dbReference>
<dbReference type="InterPro" id="IPR013839">
    <property type="entry name" value="DNAligase_adenylation"/>
</dbReference>
<comment type="cofactor">
    <cofactor evidence="9">
        <name>Mg(2+)</name>
        <dbReference type="ChEBI" id="CHEBI:18420"/>
    </cofactor>
    <cofactor evidence="9">
        <name>Mn(2+)</name>
        <dbReference type="ChEBI" id="CHEBI:29035"/>
    </cofactor>
</comment>
<dbReference type="PANTHER" id="PTHR23389">
    <property type="entry name" value="CHROMOSOME TRANSMISSION FIDELITY FACTOR 18"/>
    <property type="match status" value="1"/>
</dbReference>
<evidence type="ECO:0000256" key="7">
    <source>
        <dbReference type="ARBA" id="ARBA00023204"/>
    </source>
</evidence>
<dbReference type="InterPro" id="IPR012340">
    <property type="entry name" value="NA-bd_OB-fold"/>
</dbReference>
<feature type="binding site" evidence="9">
    <location>
        <position position="123"/>
    </location>
    <ligand>
        <name>NAD(+)</name>
        <dbReference type="ChEBI" id="CHEBI:57540"/>
    </ligand>
</feature>
<feature type="binding site" evidence="9">
    <location>
        <begin position="92"/>
        <end position="93"/>
    </location>
    <ligand>
        <name>NAD(+)</name>
        <dbReference type="ChEBI" id="CHEBI:57540"/>
    </ligand>
</feature>
<gene>
    <name evidence="9 11" type="primary">ligA</name>
    <name evidence="11" type="ORF">MBVG_1960</name>
</gene>
<feature type="active site" description="N6-AMP-lysine intermediate" evidence="9">
    <location>
        <position position="125"/>
    </location>
</feature>
<reference evidence="11 12" key="1">
    <citation type="journal article" date="2013" name="Genome Announc.">
        <title>Draft Genome Sequences of Mycoplasma alkalescens, Mycoplasma arginini, and Mycoplasma bovigenitalium, Three Species with Equivocal Pathogenic Status for Cattle.</title>
        <authorList>
            <person name="Manso-Silvan L."/>
            <person name="Tardy F."/>
            <person name="Baranowski E."/>
            <person name="Barre A."/>
            <person name="Blanchard A."/>
            <person name="Breton M."/>
            <person name="Couture C."/>
            <person name="Citti C."/>
            <person name="Dordet-Frisoni E."/>
            <person name="Dupuy V."/>
            <person name="Gaurivaud P."/>
            <person name="Jacob D."/>
            <person name="Lemaitre C."/>
            <person name="Nikolski M."/>
            <person name="Nouvel L.X."/>
            <person name="Poumarat F."/>
            <person name="Thebault P."/>
            <person name="Theil S."/>
            <person name="Thiaucourt F."/>
            <person name="Sirand-Pugnet P."/>
        </authorList>
    </citation>
    <scope>NUCLEOTIDE SEQUENCE [LARGE SCALE GENOMIC DNA]</scope>
    <source>
        <strain evidence="11 12">51080</strain>
    </source>
</reference>
<feature type="binding site" evidence="9">
    <location>
        <position position="180"/>
    </location>
    <ligand>
        <name>NAD(+)</name>
        <dbReference type="ChEBI" id="CHEBI:57540"/>
    </ligand>
</feature>
<dbReference type="NCBIfam" id="NF005932">
    <property type="entry name" value="PRK07956.1"/>
    <property type="match status" value="1"/>
</dbReference>
<dbReference type="Pfam" id="PF03120">
    <property type="entry name" value="OB_DNA_ligase"/>
    <property type="match status" value="1"/>
</dbReference>
<dbReference type="GO" id="GO:0006281">
    <property type="term" value="P:DNA repair"/>
    <property type="evidence" value="ECO:0007669"/>
    <property type="project" value="UniProtKB-KW"/>
</dbReference>
<dbReference type="GO" id="GO:0006260">
    <property type="term" value="P:DNA replication"/>
    <property type="evidence" value="ECO:0007669"/>
    <property type="project" value="UniProtKB-KW"/>
</dbReference>
<evidence type="ECO:0000313" key="11">
    <source>
        <dbReference type="EMBL" id="ENY70117.1"/>
    </source>
</evidence>
<dbReference type="eggNOG" id="COG0272">
    <property type="taxonomic scope" value="Bacteria"/>
</dbReference>
<name>N9V452_9BACT</name>
<keyword evidence="2 9" id="KW-0235">DNA replication</keyword>
<sequence length="668" mass="76647">MYNKIKFFSRSIMKEKIEQLTNLINKWNYEYFIENNPSVSDLEYDKKLKQLEELEQQYPELIHPNSPTKKVGVDNIFNTKFAKFTHNKPMLSLAKAYSYDDIEKFLDNIKKVVPEDKINFSIEPKIDGLSIAIHYENGYLTKAITRGDGIEGEIVTSNIMQIESIPKIIDYKNNLEVRGEVFLPKSKFYQLNREMNELGLKKFANPRNAASGTLRQLNEEIVAKRGLEAYLYELVDPQNHDIYTQNDSLKFLAKLNIPTNPLHKLVEIEDLSEEIENFAEIKNTLEYDADGLVIKLNDLNYWKAMGNTSKFPKHSIAFKYEVESVNSKITNILSSVGRTGKITYIANIEPVELNQTIVQYATLHNYDFISKMNINIGDEVSIIKAGEIIPKVIKLAFKNTYSKFNKLLNCPSCNSILVENEGLVDQFCLNSNCDEKNINKIYHFASRKGMNIVGLGLSTVKDLFKAGILKKIEDIYSLEEHKSLVLKIERFGELKFNNLMKNVEKSKQNSFDKVLFALGIQHLGQRAAKLISKQFNNFKELLECENLDSIQNIENIGPKITISLIEFMKDDENRKLLLFLDEIFEYKKQKNTSNSRLNNITFVITGKLTNSRDYYTQIIENNGGIVASSVSKKTNYLLCGDDAGSKKNKAIELGTKIINEEEFMKLIN</sequence>
<dbReference type="Gene3D" id="1.10.150.20">
    <property type="entry name" value="5' to 3' exonuclease, C-terminal subdomain"/>
    <property type="match status" value="2"/>
</dbReference>
<dbReference type="EC" id="6.5.1.2" evidence="9"/>
<dbReference type="SUPFAM" id="SSF50249">
    <property type="entry name" value="Nucleic acid-binding proteins"/>
    <property type="match status" value="1"/>
</dbReference>
<dbReference type="Gene3D" id="1.10.287.610">
    <property type="entry name" value="Helix hairpin bin"/>
    <property type="match status" value="1"/>
</dbReference>
<dbReference type="SUPFAM" id="SSF56091">
    <property type="entry name" value="DNA ligase/mRNA capping enzyme, catalytic domain"/>
    <property type="match status" value="1"/>
</dbReference>
<feature type="binding site" evidence="9">
    <location>
        <position position="433"/>
    </location>
    <ligand>
        <name>Zn(2+)</name>
        <dbReference type="ChEBI" id="CHEBI:29105"/>
    </ligand>
</feature>
<feature type="domain" description="BRCT" evidence="10">
    <location>
        <begin position="592"/>
        <end position="668"/>
    </location>
</feature>
<keyword evidence="12" id="KW-1185">Reference proteome</keyword>
<dbReference type="InterPro" id="IPR004150">
    <property type="entry name" value="NAD_DNA_ligase_OB"/>
</dbReference>
<dbReference type="NCBIfam" id="TIGR00575">
    <property type="entry name" value="dnlj"/>
    <property type="match status" value="1"/>
</dbReference>
<evidence type="ECO:0000256" key="6">
    <source>
        <dbReference type="ARBA" id="ARBA00023027"/>
    </source>
</evidence>
<comment type="caution">
    <text evidence="11">The sequence shown here is derived from an EMBL/GenBank/DDBJ whole genome shotgun (WGS) entry which is preliminary data.</text>
</comment>
<comment type="similarity">
    <text evidence="9">Belongs to the NAD-dependent DNA ligase family. LigA subfamily.</text>
</comment>
<accession>N9V452</accession>
<dbReference type="Gene3D" id="3.30.470.30">
    <property type="entry name" value="DNA ligase/mRNA capping enzyme"/>
    <property type="match status" value="1"/>
</dbReference>
<dbReference type="Pfam" id="PF01653">
    <property type="entry name" value="DNA_ligase_aden"/>
    <property type="match status" value="1"/>
</dbReference>
<dbReference type="Gene3D" id="3.40.50.10190">
    <property type="entry name" value="BRCT domain"/>
    <property type="match status" value="1"/>
</dbReference>
<dbReference type="PROSITE" id="PS50172">
    <property type="entry name" value="BRCT"/>
    <property type="match status" value="1"/>
</dbReference>
<dbReference type="PATRIC" id="fig|1188235.3.peg.206"/>
<dbReference type="InterPro" id="IPR001679">
    <property type="entry name" value="DNA_ligase"/>
</dbReference>
<dbReference type="STRING" id="1188235.MBVG_1960"/>
<evidence type="ECO:0000256" key="2">
    <source>
        <dbReference type="ARBA" id="ARBA00022705"/>
    </source>
</evidence>
<dbReference type="Pfam" id="PF03119">
    <property type="entry name" value="DNA_ligase_ZBD"/>
    <property type="match status" value="1"/>
</dbReference>
<dbReference type="GO" id="GO:0003911">
    <property type="term" value="F:DNA ligase (NAD+) activity"/>
    <property type="evidence" value="ECO:0007669"/>
    <property type="project" value="UniProtKB-UniRule"/>
</dbReference>
<dbReference type="GO" id="GO:0046872">
    <property type="term" value="F:metal ion binding"/>
    <property type="evidence" value="ECO:0007669"/>
    <property type="project" value="UniProtKB-KW"/>
</dbReference>
<organism evidence="11 12">
    <name type="scientific">Mycoplasmopsis bovigenitalium 51080</name>
    <dbReference type="NCBI Taxonomy" id="1188235"/>
    <lineage>
        <taxon>Bacteria</taxon>
        <taxon>Bacillati</taxon>
        <taxon>Mycoplasmatota</taxon>
        <taxon>Mycoplasmoidales</taxon>
        <taxon>Metamycoplasmataceae</taxon>
        <taxon>Mycoplasmopsis</taxon>
    </lineage>
</organism>
<evidence type="ECO:0000256" key="1">
    <source>
        <dbReference type="ARBA" id="ARBA00022598"/>
    </source>
</evidence>
<dbReference type="Pfam" id="PF12826">
    <property type="entry name" value="HHH_2"/>
    <property type="match status" value="1"/>
</dbReference>
<keyword evidence="4 9" id="KW-0227">DNA damage</keyword>
<keyword evidence="9" id="KW-0464">Manganese</keyword>